<dbReference type="AlphaFoldDB" id="A0A2P2P4N4"/>
<protein>
    <submittedName>
        <fullName evidence="1">Uncharacterized protein</fullName>
    </submittedName>
</protein>
<evidence type="ECO:0000313" key="1">
    <source>
        <dbReference type="EMBL" id="MBX49613.1"/>
    </source>
</evidence>
<dbReference type="EMBL" id="GGEC01069129">
    <property type="protein sequence ID" value="MBX49613.1"/>
    <property type="molecule type" value="Transcribed_RNA"/>
</dbReference>
<sequence>MGNCYLNCLECLSYDMVVRLLERLSMKMYECVFDVDYNKCYWSCNGF</sequence>
<proteinExistence type="predicted"/>
<accession>A0A2P2P4N4</accession>
<name>A0A2P2P4N4_RHIMU</name>
<organism evidence="1">
    <name type="scientific">Rhizophora mucronata</name>
    <name type="common">Asiatic mangrove</name>
    <dbReference type="NCBI Taxonomy" id="61149"/>
    <lineage>
        <taxon>Eukaryota</taxon>
        <taxon>Viridiplantae</taxon>
        <taxon>Streptophyta</taxon>
        <taxon>Embryophyta</taxon>
        <taxon>Tracheophyta</taxon>
        <taxon>Spermatophyta</taxon>
        <taxon>Magnoliopsida</taxon>
        <taxon>eudicotyledons</taxon>
        <taxon>Gunneridae</taxon>
        <taxon>Pentapetalae</taxon>
        <taxon>rosids</taxon>
        <taxon>fabids</taxon>
        <taxon>Malpighiales</taxon>
        <taxon>Rhizophoraceae</taxon>
        <taxon>Rhizophora</taxon>
    </lineage>
</organism>
<reference evidence="1" key="1">
    <citation type="submission" date="2018-02" db="EMBL/GenBank/DDBJ databases">
        <title>Rhizophora mucronata_Transcriptome.</title>
        <authorList>
            <person name="Meera S.P."/>
            <person name="Sreeshan A."/>
            <person name="Augustine A."/>
        </authorList>
    </citation>
    <scope>NUCLEOTIDE SEQUENCE</scope>
    <source>
        <tissue evidence="1">Leaf</tissue>
    </source>
</reference>